<dbReference type="Gene3D" id="1.10.600.10">
    <property type="entry name" value="Farnesyl Diphosphate Synthase"/>
    <property type="match status" value="1"/>
</dbReference>
<dbReference type="InterPro" id="IPR008949">
    <property type="entry name" value="Isoprenoid_synthase_dom_sf"/>
</dbReference>
<dbReference type="GO" id="GO:0016740">
    <property type="term" value="F:transferase activity"/>
    <property type="evidence" value="ECO:0007669"/>
    <property type="project" value="UniProtKB-KW"/>
</dbReference>
<name>A0A4R6Y5M3_9BURK</name>
<reference evidence="1 2" key="1">
    <citation type="submission" date="2019-03" db="EMBL/GenBank/DDBJ databases">
        <title>Genomic Encyclopedia of Type Strains, Phase IV (KMG-IV): sequencing the most valuable type-strain genomes for metagenomic binning, comparative biology and taxonomic classification.</title>
        <authorList>
            <person name="Goeker M."/>
        </authorList>
    </citation>
    <scope>NUCLEOTIDE SEQUENCE [LARGE SCALE GENOMIC DNA]</scope>
    <source>
        <strain evidence="1 2">DSM 102852</strain>
    </source>
</reference>
<dbReference type="EMBL" id="SNZE01000017">
    <property type="protein sequence ID" value="TDR30767.1"/>
    <property type="molecule type" value="Genomic_DNA"/>
</dbReference>
<dbReference type="RefSeq" id="WP_133620891.1">
    <property type="nucleotide sequence ID" value="NZ_SNZE01000017.1"/>
</dbReference>
<evidence type="ECO:0000313" key="1">
    <source>
        <dbReference type="EMBL" id="TDR30767.1"/>
    </source>
</evidence>
<sequence>MSHFIEQLNAPQPASSLFFALRSAPRKQQVPLRALYTLHKKWREASEYVDQHQAVTTLNWWHHELEKTLAGEINHPALIELKPFFSAEDKSPTQFFKQLQGLLHGHMHWHHLTRVDTLAQLEPTIDAIAGSFSQAWLGLTYGSDSLELNNYAQAAGRVIWWVDHTRHIGHELTPSRLWLPMVWLKELNLPAHLLLKKDAPIAERSFHGADLMKRLLQQGRSSLSEYEQAYRSLNREQQKTVHSLHVLVELRKRLLDEINAHPAEVWEGVVSLSPLQKWWATARL</sequence>
<proteinExistence type="predicted"/>
<dbReference type="InterPro" id="IPR002060">
    <property type="entry name" value="Squ/phyt_synthse"/>
</dbReference>
<accession>A0A4R6Y5M3</accession>
<keyword evidence="1" id="KW-0808">Transferase</keyword>
<dbReference type="SUPFAM" id="SSF48576">
    <property type="entry name" value="Terpenoid synthases"/>
    <property type="match status" value="1"/>
</dbReference>
<organism evidence="1 2">
    <name type="scientific">Hydromonas duriensis</name>
    <dbReference type="NCBI Taxonomy" id="1527608"/>
    <lineage>
        <taxon>Bacteria</taxon>
        <taxon>Pseudomonadati</taxon>
        <taxon>Pseudomonadota</taxon>
        <taxon>Betaproteobacteria</taxon>
        <taxon>Burkholderiales</taxon>
        <taxon>Burkholderiaceae</taxon>
        <taxon>Hydromonas</taxon>
    </lineage>
</organism>
<dbReference type="OrthoDB" id="9807580at2"/>
<dbReference type="Pfam" id="PF00494">
    <property type="entry name" value="SQS_PSY"/>
    <property type="match status" value="1"/>
</dbReference>
<keyword evidence="2" id="KW-1185">Reference proteome</keyword>
<gene>
    <name evidence="1" type="ORF">DFR44_11746</name>
</gene>
<protein>
    <submittedName>
        <fullName evidence="1">Farnesyl-diphosphate farnesyltransferase</fullName>
    </submittedName>
</protein>
<evidence type="ECO:0000313" key="2">
    <source>
        <dbReference type="Proteomes" id="UP000294480"/>
    </source>
</evidence>
<dbReference type="AlphaFoldDB" id="A0A4R6Y5M3"/>
<dbReference type="Proteomes" id="UP000294480">
    <property type="component" value="Unassembled WGS sequence"/>
</dbReference>
<comment type="caution">
    <text evidence="1">The sequence shown here is derived from an EMBL/GenBank/DDBJ whole genome shotgun (WGS) entry which is preliminary data.</text>
</comment>